<evidence type="ECO:0000313" key="7">
    <source>
        <dbReference type="Proteomes" id="UP001596958"/>
    </source>
</evidence>
<feature type="modified residue" description="4-aspartylphosphate" evidence="4">
    <location>
        <position position="61"/>
    </location>
</feature>
<dbReference type="SMART" id="SM00448">
    <property type="entry name" value="REC"/>
    <property type="match status" value="1"/>
</dbReference>
<dbReference type="EMBL" id="JBHTHU010000005">
    <property type="protein sequence ID" value="MFD0750281.1"/>
    <property type="molecule type" value="Genomic_DNA"/>
</dbReference>
<keyword evidence="1" id="KW-0808">Transferase</keyword>
<name>A0ABW2YV13_9SPHI</name>
<keyword evidence="2 6" id="KW-0418">Kinase</keyword>
<dbReference type="SUPFAM" id="SSF52172">
    <property type="entry name" value="CheY-like"/>
    <property type="match status" value="1"/>
</dbReference>
<protein>
    <submittedName>
        <fullName evidence="6">Histidine kinase</fullName>
    </submittedName>
</protein>
<gene>
    <name evidence="6" type="ORF">ACFQZS_09025</name>
</gene>
<dbReference type="PROSITE" id="PS50110">
    <property type="entry name" value="RESPONSE_REGULATORY"/>
    <property type="match status" value="1"/>
</dbReference>
<dbReference type="InterPro" id="IPR011006">
    <property type="entry name" value="CheY-like_superfamily"/>
</dbReference>
<reference evidence="7" key="1">
    <citation type="journal article" date="2019" name="Int. J. Syst. Evol. Microbiol.">
        <title>The Global Catalogue of Microorganisms (GCM) 10K type strain sequencing project: providing services to taxonomists for standard genome sequencing and annotation.</title>
        <authorList>
            <consortium name="The Broad Institute Genomics Platform"/>
            <consortium name="The Broad Institute Genome Sequencing Center for Infectious Disease"/>
            <person name="Wu L."/>
            <person name="Ma J."/>
        </authorList>
    </citation>
    <scope>NUCLEOTIDE SEQUENCE [LARGE SCALE GENOMIC DNA]</scope>
    <source>
        <strain evidence="7">CCUG 63418</strain>
    </source>
</reference>
<dbReference type="InterPro" id="IPR003594">
    <property type="entry name" value="HATPase_dom"/>
</dbReference>
<proteinExistence type="predicted"/>
<dbReference type="InterPro" id="IPR036890">
    <property type="entry name" value="HATPase_C_sf"/>
</dbReference>
<dbReference type="Pfam" id="PF02518">
    <property type="entry name" value="HATPase_c"/>
    <property type="match status" value="1"/>
</dbReference>
<dbReference type="Gene3D" id="3.40.50.2300">
    <property type="match status" value="1"/>
</dbReference>
<evidence type="ECO:0000313" key="6">
    <source>
        <dbReference type="EMBL" id="MFD0750281.1"/>
    </source>
</evidence>
<dbReference type="SUPFAM" id="SSF55874">
    <property type="entry name" value="ATPase domain of HSP90 chaperone/DNA topoisomerase II/histidine kinase"/>
    <property type="match status" value="1"/>
</dbReference>
<keyword evidence="4" id="KW-0597">Phosphoprotein</keyword>
<dbReference type="RefSeq" id="WP_377099403.1">
    <property type="nucleotide sequence ID" value="NZ_JBHTHU010000005.1"/>
</dbReference>
<organism evidence="6 7">
    <name type="scientific">Mucilaginibacter calamicampi</name>
    <dbReference type="NCBI Taxonomy" id="1302352"/>
    <lineage>
        <taxon>Bacteria</taxon>
        <taxon>Pseudomonadati</taxon>
        <taxon>Bacteroidota</taxon>
        <taxon>Sphingobacteriia</taxon>
        <taxon>Sphingobacteriales</taxon>
        <taxon>Sphingobacteriaceae</taxon>
        <taxon>Mucilaginibacter</taxon>
    </lineage>
</organism>
<accession>A0ABW2YV13</accession>
<dbReference type="Gene3D" id="1.20.5.1930">
    <property type="match status" value="1"/>
</dbReference>
<keyword evidence="7" id="KW-1185">Reference proteome</keyword>
<dbReference type="PANTHER" id="PTHR24421">
    <property type="entry name" value="NITRATE/NITRITE SENSOR PROTEIN NARX-RELATED"/>
    <property type="match status" value="1"/>
</dbReference>
<dbReference type="Pfam" id="PF00072">
    <property type="entry name" value="Response_reg"/>
    <property type="match status" value="1"/>
</dbReference>
<evidence type="ECO:0000256" key="1">
    <source>
        <dbReference type="ARBA" id="ARBA00022679"/>
    </source>
</evidence>
<evidence type="ECO:0000256" key="3">
    <source>
        <dbReference type="ARBA" id="ARBA00023012"/>
    </source>
</evidence>
<evidence type="ECO:0000259" key="5">
    <source>
        <dbReference type="PROSITE" id="PS50110"/>
    </source>
</evidence>
<dbReference type="GO" id="GO:0016301">
    <property type="term" value="F:kinase activity"/>
    <property type="evidence" value="ECO:0007669"/>
    <property type="project" value="UniProtKB-KW"/>
</dbReference>
<dbReference type="InterPro" id="IPR011712">
    <property type="entry name" value="Sig_transdc_His_kin_sub3_dim/P"/>
</dbReference>
<evidence type="ECO:0000256" key="2">
    <source>
        <dbReference type="ARBA" id="ARBA00022777"/>
    </source>
</evidence>
<dbReference type="Gene3D" id="3.30.565.10">
    <property type="entry name" value="Histidine kinase-like ATPase, C-terminal domain"/>
    <property type="match status" value="1"/>
</dbReference>
<dbReference type="Proteomes" id="UP001596958">
    <property type="component" value="Unassembled WGS sequence"/>
</dbReference>
<dbReference type="CDD" id="cd16917">
    <property type="entry name" value="HATPase_UhpB-NarQ-NarX-like"/>
    <property type="match status" value="1"/>
</dbReference>
<evidence type="ECO:0000256" key="4">
    <source>
        <dbReference type="PROSITE-ProRule" id="PRU00169"/>
    </source>
</evidence>
<dbReference type="CDD" id="cd00156">
    <property type="entry name" value="REC"/>
    <property type="match status" value="1"/>
</dbReference>
<sequence length="356" mass="39396">MIAHTNELYEVLVVEDNPGDFLLVEEMIAEQMIAVVSQAPTFGRARELINAGNVYNVVLLDITLPDHAGEPLIREMVELCRDTSVIVLTGYSDFAFGIRSLAMGIADYLLKDELTGTALYKSMAYSAERKKVILALESSEMRVRSFASQLNSVLEDERSRIAREIHDEFGQQLTGLKMSLTALKRTKKDMAAQEIIIDGLLAEVNTSIASVRKIANELRPALLDKLGLFPALEWLVTEFSKKTGLKAACHFSVEPPEIDKSTQINIFRICQEALNNTAKHAQATEIIMRLEEKNNNWQLTIIDNGCGFLTNKAGNALSMGVLNMQERAHLIGANLTIESNSPAGTNITLTWNNNAN</sequence>
<dbReference type="PANTHER" id="PTHR24421:SF59">
    <property type="entry name" value="OXYGEN SENSOR HISTIDINE KINASE NREB"/>
    <property type="match status" value="1"/>
</dbReference>
<dbReference type="Pfam" id="PF07730">
    <property type="entry name" value="HisKA_3"/>
    <property type="match status" value="1"/>
</dbReference>
<keyword evidence="3" id="KW-0902">Two-component regulatory system</keyword>
<feature type="domain" description="Response regulatory" evidence="5">
    <location>
        <begin position="10"/>
        <end position="126"/>
    </location>
</feature>
<dbReference type="InterPro" id="IPR050482">
    <property type="entry name" value="Sensor_HK_TwoCompSys"/>
</dbReference>
<comment type="caution">
    <text evidence="6">The sequence shown here is derived from an EMBL/GenBank/DDBJ whole genome shotgun (WGS) entry which is preliminary data.</text>
</comment>
<dbReference type="InterPro" id="IPR001789">
    <property type="entry name" value="Sig_transdc_resp-reg_receiver"/>
</dbReference>